<proteinExistence type="predicted"/>
<accession>A0AC35FRJ9</accession>
<evidence type="ECO:0000313" key="1">
    <source>
        <dbReference type="Proteomes" id="UP000887580"/>
    </source>
</evidence>
<organism evidence="1 2">
    <name type="scientific">Panagrolaimus sp. PS1159</name>
    <dbReference type="NCBI Taxonomy" id="55785"/>
    <lineage>
        <taxon>Eukaryota</taxon>
        <taxon>Metazoa</taxon>
        <taxon>Ecdysozoa</taxon>
        <taxon>Nematoda</taxon>
        <taxon>Chromadorea</taxon>
        <taxon>Rhabditida</taxon>
        <taxon>Tylenchina</taxon>
        <taxon>Panagrolaimomorpha</taxon>
        <taxon>Panagrolaimoidea</taxon>
        <taxon>Panagrolaimidae</taxon>
        <taxon>Panagrolaimus</taxon>
    </lineage>
</organism>
<name>A0AC35FRJ9_9BILA</name>
<dbReference type="WBParaSite" id="PS1159_v2.g19669.t1">
    <property type="protein sequence ID" value="PS1159_v2.g19669.t1"/>
    <property type="gene ID" value="PS1159_v2.g19669"/>
</dbReference>
<reference evidence="2" key="1">
    <citation type="submission" date="2022-11" db="UniProtKB">
        <authorList>
            <consortium name="WormBaseParasite"/>
        </authorList>
    </citation>
    <scope>IDENTIFICATION</scope>
</reference>
<dbReference type="Proteomes" id="UP000887580">
    <property type="component" value="Unplaced"/>
</dbReference>
<sequence>MANAEWSVSNHLDFLGLRMDDCDRFFKDMISKLCSPERKNVAAQLSLFEDISALNTRIDSQIENIQKFIREASTSQNEIDFNVIGEWEKRIGIWKKGVTQIGNSLQKVINGEPSAEYEIVNAVKDVDYEYLGMEKPDIDKSLFEPITFSYLRERFDHCLSLLQNIFLHFFRKDLDLESAQELLLLIKAFNSDFELQKQNISLYESQLYENLSFRDDGNMSVEMELNQLCTFTENIELWSRLPLDQISGIAIQRPDAEIVTNNGLYDQFKQIDFISLGLESPATSELNRMRYNLALFRPKFATRRLAWMWINKLKLNESNEEIDNEPVQEKLIPEDMIDEYCQQLQQFMRETEVSIDSYIEGLLTCKIDRSAFDAQFAECERLKTVLKAQRGQMRSIRSQLSTIPTDNEGLISLASRSYNITEWIQMVDVWLRVLQSLTGLLTHMARTSGDGPLDDAVELLRETIERDLFIPPTAASNDSNNPSAASTGGNSNANTMEQ</sequence>
<protein>
    <submittedName>
        <fullName evidence="2">Uncharacterized protein</fullName>
    </submittedName>
</protein>
<evidence type="ECO:0000313" key="2">
    <source>
        <dbReference type="WBParaSite" id="PS1159_v2.g19669.t1"/>
    </source>
</evidence>